<dbReference type="AlphaFoldDB" id="A0A6A1VWQ9"/>
<proteinExistence type="predicted"/>
<comment type="caution">
    <text evidence="1">The sequence shown here is derived from an EMBL/GenBank/DDBJ whole genome shotgun (WGS) entry which is preliminary data.</text>
</comment>
<organism evidence="1 2">
    <name type="scientific">Morella rubra</name>
    <name type="common">Chinese bayberry</name>
    <dbReference type="NCBI Taxonomy" id="262757"/>
    <lineage>
        <taxon>Eukaryota</taxon>
        <taxon>Viridiplantae</taxon>
        <taxon>Streptophyta</taxon>
        <taxon>Embryophyta</taxon>
        <taxon>Tracheophyta</taxon>
        <taxon>Spermatophyta</taxon>
        <taxon>Magnoliopsida</taxon>
        <taxon>eudicotyledons</taxon>
        <taxon>Gunneridae</taxon>
        <taxon>Pentapetalae</taxon>
        <taxon>rosids</taxon>
        <taxon>fabids</taxon>
        <taxon>Fagales</taxon>
        <taxon>Myricaceae</taxon>
        <taxon>Morella</taxon>
    </lineage>
</organism>
<keyword evidence="2" id="KW-1185">Reference proteome</keyword>
<name>A0A6A1VWQ9_9ROSI</name>
<evidence type="ECO:0000313" key="1">
    <source>
        <dbReference type="EMBL" id="KAB1216307.1"/>
    </source>
</evidence>
<gene>
    <name evidence="1" type="ORF">CJ030_MR4G003053</name>
</gene>
<accession>A0A6A1VWQ9</accession>
<evidence type="ECO:0000313" key="2">
    <source>
        <dbReference type="Proteomes" id="UP000516437"/>
    </source>
</evidence>
<protein>
    <submittedName>
        <fullName evidence="1">Uncharacterized protein</fullName>
    </submittedName>
</protein>
<dbReference type="EMBL" id="RXIC02000022">
    <property type="protein sequence ID" value="KAB1216307.1"/>
    <property type="molecule type" value="Genomic_DNA"/>
</dbReference>
<reference evidence="1 2" key="1">
    <citation type="journal article" date="2019" name="Plant Biotechnol. J.">
        <title>The red bayberry genome and genetic basis of sex determination.</title>
        <authorList>
            <person name="Jia H.M."/>
            <person name="Jia H.J."/>
            <person name="Cai Q.L."/>
            <person name="Wang Y."/>
            <person name="Zhao H.B."/>
            <person name="Yang W.F."/>
            <person name="Wang G.Y."/>
            <person name="Li Y.H."/>
            <person name="Zhan D.L."/>
            <person name="Shen Y.T."/>
            <person name="Niu Q.F."/>
            <person name="Chang L."/>
            <person name="Qiu J."/>
            <person name="Zhao L."/>
            <person name="Xie H.B."/>
            <person name="Fu W.Y."/>
            <person name="Jin J."/>
            <person name="Li X.W."/>
            <person name="Jiao Y."/>
            <person name="Zhou C.C."/>
            <person name="Tu T."/>
            <person name="Chai C.Y."/>
            <person name="Gao J.L."/>
            <person name="Fan L.J."/>
            <person name="van de Weg E."/>
            <person name="Wang J.Y."/>
            <person name="Gao Z.S."/>
        </authorList>
    </citation>
    <scope>NUCLEOTIDE SEQUENCE [LARGE SCALE GENOMIC DNA]</scope>
    <source>
        <tissue evidence="1">Leaves</tissue>
    </source>
</reference>
<sequence length="136" mass="15761">MVQSLKCIDTNEVYATSIVSARIKDKQRTMKELLICRRIELLDENAYQEKAKEPMAKTDKGFKVAAEQMYPSLEINDRVGSESAAATTFEKSENAKVKETLRLFNKYYLYFVHEKEKRNRAGSRVRQLRQLPKAPP</sequence>
<dbReference type="Proteomes" id="UP000516437">
    <property type="component" value="Chromosome 4"/>
</dbReference>